<evidence type="ECO:0000256" key="1">
    <source>
        <dbReference type="SAM" id="MobiDB-lite"/>
    </source>
</evidence>
<comment type="caution">
    <text evidence="2">The sequence shown here is derived from an EMBL/GenBank/DDBJ whole genome shotgun (WGS) entry which is preliminary data.</text>
</comment>
<feature type="compositionally biased region" description="Low complexity" evidence="1">
    <location>
        <begin position="45"/>
        <end position="82"/>
    </location>
</feature>
<dbReference type="OrthoDB" id="2255243at2759"/>
<reference evidence="2 3" key="1">
    <citation type="journal article" date="2018" name="G3 (Bethesda)">
        <title>Phylogenetic and Phylogenomic Definition of Rhizopus Species.</title>
        <authorList>
            <person name="Gryganskyi A.P."/>
            <person name="Golan J."/>
            <person name="Dolatabadi S."/>
            <person name="Mondo S."/>
            <person name="Robb S."/>
            <person name="Idnurm A."/>
            <person name="Muszewska A."/>
            <person name="Steczkiewicz K."/>
            <person name="Masonjones S."/>
            <person name="Liao H.L."/>
            <person name="Gajdeczka M.T."/>
            <person name="Anike F."/>
            <person name="Vuek A."/>
            <person name="Anishchenko I.M."/>
            <person name="Voigt K."/>
            <person name="de Hoog G.S."/>
            <person name="Smith M.E."/>
            <person name="Heitman J."/>
            <person name="Vilgalys R."/>
            <person name="Stajich J.E."/>
        </authorList>
    </citation>
    <scope>NUCLEOTIDE SEQUENCE [LARGE SCALE GENOMIC DNA]</scope>
    <source>
        <strain evidence="2 3">CBS 357.93</strain>
    </source>
</reference>
<organism evidence="2 3">
    <name type="scientific">Rhizopus azygosporus</name>
    <name type="common">Rhizopus microsporus var. azygosporus</name>
    <dbReference type="NCBI Taxonomy" id="86630"/>
    <lineage>
        <taxon>Eukaryota</taxon>
        <taxon>Fungi</taxon>
        <taxon>Fungi incertae sedis</taxon>
        <taxon>Mucoromycota</taxon>
        <taxon>Mucoromycotina</taxon>
        <taxon>Mucoromycetes</taxon>
        <taxon>Mucorales</taxon>
        <taxon>Mucorineae</taxon>
        <taxon>Rhizopodaceae</taxon>
        <taxon>Rhizopus</taxon>
    </lineage>
</organism>
<feature type="compositionally biased region" description="Polar residues" evidence="1">
    <location>
        <begin position="15"/>
        <end position="36"/>
    </location>
</feature>
<dbReference type="Proteomes" id="UP000252139">
    <property type="component" value="Unassembled WGS sequence"/>
</dbReference>
<gene>
    <name evidence="2" type="ORF">CU097_012481</name>
</gene>
<dbReference type="AlphaFoldDB" id="A0A367KBR6"/>
<dbReference type="EMBL" id="PJQL01000107">
    <property type="protein sequence ID" value="RCH99674.1"/>
    <property type="molecule type" value="Genomic_DNA"/>
</dbReference>
<sequence length="182" mass="20352">MTFDRTREEEEPSSMLFNNDLWTPQPMTDYSSTNMQLDMPLPAVSSNNNNNNNNNNSSNNSNNNNSNNSALPRPAVNTTNPSTAPPPPMLDPTKIYHPEWGVIKDQDFHPLTLKHQRDLEVLFQSGSAISDFYFWQANLGGYCMADMIQGVVVSTEGAFVLERKIVEGAPHPGRRKKKRGLG</sequence>
<feature type="region of interest" description="Disordered" evidence="1">
    <location>
        <begin position="1"/>
        <end position="93"/>
    </location>
</feature>
<protein>
    <submittedName>
        <fullName evidence="2">Uncharacterized protein</fullName>
    </submittedName>
</protein>
<proteinExistence type="predicted"/>
<name>A0A367KBR6_RHIAZ</name>
<evidence type="ECO:0000313" key="2">
    <source>
        <dbReference type="EMBL" id="RCH99674.1"/>
    </source>
</evidence>
<evidence type="ECO:0000313" key="3">
    <source>
        <dbReference type="Proteomes" id="UP000252139"/>
    </source>
</evidence>
<accession>A0A367KBR6</accession>
<keyword evidence="3" id="KW-1185">Reference proteome</keyword>